<accession>A0A9N8ZZ42</accession>
<comment type="caution">
    <text evidence="1">The sequence shown here is derived from an EMBL/GenBank/DDBJ whole genome shotgun (WGS) entry which is preliminary data.</text>
</comment>
<protein>
    <submittedName>
        <fullName evidence="1">1824_t:CDS:1</fullName>
    </submittedName>
</protein>
<sequence>MTSIFTYRKLDKSLVQKEKNVEIGIEEEGENLKSDNEIDLENKYYEHEKKGNYINTWK</sequence>
<proteinExistence type="predicted"/>
<reference evidence="1" key="1">
    <citation type="submission" date="2021-06" db="EMBL/GenBank/DDBJ databases">
        <authorList>
            <person name="Kallberg Y."/>
            <person name="Tangrot J."/>
            <person name="Rosling A."/>
        </authorList>
    </citation>
    <scope>NUCLEOTIDE SEQUENCE</scope>
    <source>
        <strain evidence="1">MT106</strain>
    </source>
</reference>
<dbReference type="Proteomes" id="UP000789831">
    <property type="component" value="Unassembled WGS sequence"/>
</dbReference>
<dbReference type="EMBL" id="CAJVPL010000602">
    <property type="protein sequence ID" value="CAG8513598.1"/>
    <property type="molecule type" value="Genomic_DNA"/>
</dbReference>
<name>A0A9N8ZZ42_9GLOM</name>
<gene>
    <name evidence="1" type="ORF">AGERDE_LOCUS4868</name>
</gene>
<organism evidence="1 2">
    <name type="scientific">Ambispora gerdemannii</name>
    <dbReference type="NCBI Taxonomy" id="144530"/>
    <lineage>
        <taxon>Eukaryota</taxon>
        <taxon>Fungi</taxon>
        <taxon>Fungi incertae sedis</taxon>
        <taxon>Mucoromycota</taxon>
        <taxon>Glomeromycotina</taxon>
        <taxon>Glomeromycetes</taxon>
        <taxon>Archaeosporales</taxon>
        <taxon>Ambisporaceae</taxon>
        <taxon>Ambispora</taxon>
    </lineage>
</organism>
<dbReference type="AlphaFoldDB" id="A0A9N8ZZ42"/>
<evidence type="ECO:0000313" key="1">
    <source>
        <dbReference type="EMBL" id="CAG8513598.1"/>
    </source>
</evidence>
<keyword evidence="2" id="KW-1185">Reference proteome</keyword>
<evidence type="ECO:0000313" key="2">
    <source>
        <dbReference type="Proteomes" id="UP000789831"/>
    </source>
</evidence>